<accession>A0A418Y9Q6</accession>
<organism evidence="1 2">
    <name type="scientific">Motilimonas pumila</name>
    <dbReference type="NCBI Taxonomy" id="2303987"/>
    <lineage>
        <taxon>Bacteria</taxon>
        <taxon>Pseudomonadati</taxon>
        <taxon>Pseudomonadota</taxon>
        <taxon>Gammaproteobacteria</taxon>
        <taxon>Alteromonadales</taxon>
        <taxon>Alteromonadales genera incertae sedis</taxon>
        <taxon>Motilimonas</taxon>
    </lineage>
</organism>
<dbReference type="AlphaFoldDB" id="A0A418Y9Q6"/>
<evidence type="ECO:0000313" key="2">
    <source>
        <dbReference type="Proteomes" id="UP000283255"/>
    </source>
</evidence>
<dbReference type="EMBL" id="QZCH01000044">
    <property type="protein sequence ID" value="RJG37990.1"/>
    <property type="molecule type" value="Genomic_DNA"/>
</dbReference>
<evidence type="ECO:0000313" key="1">
    <source>
        <dbReference type="EMBL" id="RJG37990.1"/>
    </source>
</evidence>
<dbReference type="Proteomes" id="UP000283255">
    <property type="component" value="Unassembled WGS sequence"/>
</dbReference>
<name>A0A418Y9Q6_9GAMM</name>
<dbReference type="OrthoDB" id="7067483at2"/>
<keyword evidence="2" id="KW-1185">Reference proteome</keyword>
<proteinExistence type="predicted"/>
<reference evidence="1 2" key="2">
    <citation type="submission" date="2019-01" db="EMBL/GenBank/DDBJ databases">
        <title>Motilimonas pumilus sp. nov., isolated from the gut of sea cucumber (Apostichopus japonicus).</title>
        <authorList>
            <person name="Wang F.-Q."/>
            <person name="Ren L.-H."/>
            <person name="Lin Y.-W."/>
            <person name="Sun G.-H."/>
            <person name="Du Z.-J."/>
            <person name="Zhao J.-X."/>
            <person name="Liu X.-J."/>
            <person name="Liu L.-J."/>
        </authorList>
    </citation>
    <scope>NUCLEOTIDE SEQUENCE [LARGE SCALE GENOMIC DNA]</scope>
    <source>
        <strain evidence="1 2">PLHSC7-2</strain>
    </source>
</reference>
<dbReference type="RefSeq" id="WP_119912447.1">
    <property type="nucleotide sequence ID" value="NZ_QZCH01000044.1"/>
</dbReference>
<sequence>MQQHQELINTLIDLRTQLDNLIVRGLATSSAQDLRFLEQAQQLFHEHGVTNLACAIEDLLTAIDSNEHGAVRLFKLQTALFLFERLFTQSTCLASEHDKGEM</sequence>
<reference evidence="1 2" key="1">
    <citation type="submission" date="2018-09" db="EMBL/GenBank/DDBJ databases">
        <authorList>
            <person name="Wang F."/>
        </authorList>
    </citation>
    <scope>NUCLEOTIDE SEQUENCE [LARGE SCALE GENOMIC DNA]</scope>
    <source>
        <strain evidence="1 2">PLHSC7-2</strain>
    </source>
</reference>
<gene>
    <name evidence="1" type="ORF">D1Z90_19380</name>
</gene>
<protein>
    <submittedName>
        <fullName evidence="1">Uncharacterized protein</fullName>
    </submittedName>
</protein>
<comment type="caution">
    <text evidence="1">The sequence shown here is derived from an EMBL/GenBank/DDBJ whole genome shotgun (WGS) entry which is preliminary data.</text>
</comment>